<gene>
    <name evidence="1" type="ORF">SAMN05444339_1226</name>
</gene>
<name>A0A1M5FKY9_LOKAT</name>
<accession>A0A1M5FKY9</accession>
<dbReference type="OrthoDB" id="7810749at2"/>
<proteinExistence type="predicted"/>
<dbReference type="Proteomes" id="UP000183987">
    <property type="component" value="Unassembled WGS sequence"/>
</dbReference>
<reference evidence="2" key="1">
    <citation type="submission" date="2016-11" db="EMBL/GenBank/DDBJ databases">
        <authorList>
            <person name="Varghese N."/>
            <person name="Submissions S."/>
        </authorList>
    </citation>
    <scope>NUCLEOTIDE SEQUENCE [LARGE SCALE GENOMIC DNA]</scope>
    <source>
        <strain evidence="2">DSM 29326</strain>
    </source>
</reference>
<dbReference type="RefSeq" id="WP_072858924.1">
    <property type="nucleotide sequence ID" value="NZ_FQUE01000022.1"/>
</dbReference>
<keyword evidence="2" id="KW-1185">Reference proteome</keyword>
<evidence type="ECO:0000313" key="1">
    <source>
        <dbReference type="EMBL" id="SHF92166.1"/>
    </source>
</evidence>
<organism evidence="1 2">
    <name type="scientific">Loktanella atrilutea</name>
    <dbReference type="NCBI Taxonomy" id="366533"/>
    <lineage>
        <taxon>Bacteria</taxon>
        <taxon>Pseudomonadati</taxon>
        <taxon>Pseudomonadota</taxon>
        <taxon>Alphaproteobacteria</taxon>
        <taxon>Rhodobacterales</taxon>
        <taxon>Roseobacteraceae</taxon>
        <taxon>Loktanella</taxon>
    </lineage>
</organism>
<evidence type="ECO:0000313" key="2">
    <source>
        <dbReference type="Proteomes" id="UP000183987"/>
    </source>
</evidence>
<sequence length="362" mass="41101">MMSDEFIPTLSHATERDVDLLLVEELFSSLDFTSWMARSVGITTPIVRWDVKHSKRRTRSRREIDIFVEMQHVDGARSAILIENKLDATEQPDQAESYRDELHALASDYRMAAMIIVCPEAYAAKHSEFTGKFDATVSYESLCGFFREMETVAGSDLVLRHRFRGDILEQAIHKYRRGYTAIPDSTVGDFNARYVILMAKLAPEILPGPSMLKPANPRESTSMIFNEKASFQTLTQDIRPRRFAHELGRGSNRRANYVAVTFGGWGFALNEIRDRLEHDSLELGAEFSADKPTKVRPNPGLKLSIATEPIDNQGSFEDQVEAIEDGIAVARELRRWLCDNQTTLLQWREIVDDARIISSPNT</sequence>
<protein>
    <submittedName>
        <fullName evidence="1">PD-(D/E)XK nuclease superfamily protein</fullName>
    </submittedName>
</protein>
<dbReference type="EMBL" id="FQUE01000022">
    <property type="protein sequence ID" value="SHF92166.1"/>
    <property type="molecule type" value="Genomic_DNA"/>
</dbReference>
<dbReference type="AlphaFoldDB" id="A0A1M5FKY9"/>